<dbReference type="AlphaFoldDB" id="A0A1C2IDD1"/>
<dbReference type="EMBL" id="LWSA01000143">
    <property type="protein sequence ID" value="OCX72405.1"/>
    <property type="molecule type" value="Genomic_DNA"/>
</dbReference>
<comment type="caution">
    <text evidence="2">The sequence shown here is derived from an EMBL/GenBank/DDBJ whole genome shotgun (WGS) entry which is preliminary data.</text>
</comment>
<proteinExistence type="predicted"/>
<protein>
    <submittedName>
        <fullName evidence="2">Uncharacterized protein</fullName>
    </submittedName>
</protein>
<evidence type="ECO:0000313" key="2">
    <source>
        <dbReference type="EMBL" id="OCX74012.1"/>
    </source>
</evidence>
<evidence type="ECO:0000313" key="4">
    <source>
        <dbReference type="Proteomes" id="UP000095008"/>
    </source>
</evidence>
<gene>
    <name evidence="2" type="ORF">A6M23_07135</name>
    <name evidence="1" type="ORF">A6P07_09880</name>
</gene>
<keyword evidence="4" id="KW-1185">Reference proteome</keyword>
<dbReference type="Proteomes" id="UP000095008">
    <property type="component" value="Unassembled WGS sequence"/>
</dbReference>
<organism evidence="2 4">
    <name type="scientific">Acidithiobacillus thiooxidans</name>
    <name type="common">Thiobacillus thiooxidans</name>
    <dbReference type="NCBI Taxonomy" id="930"/>
    <lineage>
        <taxon>Bacteria</taxon>
        <taxon>Pseudomonadati</taxon>
        <taxon>Pseudomonadota</taxon>
        <taxon>Acidithiobacillia</taxon>
        <taxon>Acidithiobacillales</taxon>
        <taxon>Acidithiobacillaceae</taxon>
        <taxon>Acidithiobacillus</taxon>
    </lineage>
</organism>
<reference evidence="2 3" key="1">
    <citation type="journal article" date="2016" name="Int. J. Mol. Sci.">
        <title>Comparative genomics of the extreme acidophile Acidithiobacillus thiooxidans reveals intraspecific divergence and niche adaptation.</title>
        <authorList>
            <person name="Zhang X."/>
            <person name="Feng X."/>
            <person name="Tao J."/>
            <person name="Ma L."/>
            <person name="Xiao Y."/>
            <person name="Liang Y."/>
            <person name="Liu X."/>
            <person name="Yin H."/>
        </authorList>
    </citation>
    <scope>NUCLEOTIDE SEQUENCE [LARGE SCALE GENOMIC DNA]</scope>
    <source>
        <strain evidence="1 3">A02</strain>
        <strain evidence="2">DXS-W</strain>
    </source>
</reference>
<dbReference type="Proteomes" id="UP000094893">
    <property type="component" value="Unassembled WGS sequence"/>
</dbReference>
<dbReference type="RefSeq" id="WP_024894867.1">
    <property type="nucleotide sequence ID" value="NZ_JABBDW010000068.1"/>
</dbReference>
<name>A0A1C2IDD1_ACITH</name>
<sequence>MSAAAFNVGDCVADKAAKRWSITKITCTNDANGHFDYFAVPINKSGKPSVRPGSERLISTKTEWISLRRFFF</sequence>
<dbReference type="EMBL" id="LWRY01000053">
    <property type="protein sequence ID" value="OCX74012.1"/>
    <property type="molecule type" value="Genomic_DNA"/>
</dbReference>
<dbReference type="STRING" id="930.GCA_002079865_00155"/>
<evidence type="ECO:0000313" key="1">
    <source>
        <dbReference type="EMBL" id="OCX72405.1"/>
    </source>
</evidence>
<accession>A0A1C2IDD1</accession>
<evidence type="ECO:0000313" key="3">
    <source>
        <dbReference type="Proteomes" id="UP000094893"/>
    </source>
</evidence>